<keyword evidence="2" id="KW-1185">Reference proteome</keyword>
<dbReference type="InParanoid" id="B0E0H6"/>
<dbReference type="Proteomes" id="UP000001194">
    <property type="component" value="Unassembled WGS sequence"/>
</dbReference>
<sequence>MAFVLGTMLDPAALTVTLTMQELIPLPLAVIILERDVLPAFYIRYAILPIQYALSSRSPVTKYTCSQPQRRDHTRGIATGLLTTISKVKLPSLDLSTSSTRSLPR</sequence>
<gene>
    <name evidence="1" type="ORF">LACBIDRAFT_316231</name>
</gene>
<name>B0E0H6_LACBS</name>
<dbReference type="RefSeq" id="XP_001889666.1">
    <property type="nucleotide sequence ID" value="XM_001889631.1"/>
</dbReference>
<dbReference type="AlphaFoldDB" id="B0E0H6"/>
<proteinExistence type="predicted"/>
<dbReference type="HOGENOM" id="CLU_2498234_0_0_1"/>
<evidence type="ECO:0000313" key="1">
    <source>
        <dbReference type="EMBL" id="EDQ99689.1"/>
    </source>
</evidence>
<dbReference type="OrthoDB" id="10020554at2759"/>
<organism evidence="2">
    <name type="scientific">Laccaria bicolor (strain S238N-H82 / ATCC MYA-4686)</name>
    <name type="common">Bicoloured deceiver</name>
    <name type="synonym">Laccaria laccata var. bicolor</name>
    <dbReference type="NCBI Taxonomy" id="486041"/>
    <lineage>
        <taxon>Eukaryota</taxon>
        <taxon>Fungi</taxon>
        <taxon>Dikarya</taxon>
        <taxon>Basidiomycota</taxon>
        <taxon>Agaricomycotina</taxon>
        <taxon>Agaricomycetes</taxon>
        <taxon>Agaricomycetidae</taxon>
        <taxon>Agaricales</taxon>
        <taxon>Agaricineae</taxon>
        <taxon>Hydnangiaceae</taxon>
        <taxon>Laccaria</taxon>
    </lineage>
</organism>
<dbReference type="GeneID" id="6085331"/>
<dbReference type="KEGG" id="lbc:LACBIDRAFT_316231"/>
<protein>
    <submittedName>
        <fullName evidence="1">Predicted protein</fullName>
    </submittedName>
</protein>
<accession>B0E0H6</accession>
<evidence type="ECO:0000313" key="2">
    <source>
        <dbReference type="Proteomes" id="UP000001194"/>
    </source>
</evidence>
<reference evidence="1 2" key="1">
    <citation type="journal article" date="2008" name="Nature">
        <title>The genome of Laccaria bicolor provides insights into mycorrhizal symbiosis.</title>
        <authorList>
            <person name="Martin F."/>
            <person name="Aerts A."/>
            <person name="Ahren D."/>
            <person name="Brun A."/>
            <person name="Danchin E.G.J."/>
            <person name="Duchaussoy F."/>
            <person name="Gibon J."/>
            <person name="Kohler A."/>
            <person name="Lindquist E."/>
            <person name="Pereda V."/>
            <person name="Salamov A."/>
            <person name="Shapiro H.J."/>
            <person name="Wuyts J."/>
            <person name="Blaudez D."/>
            <person name="Buee M."/>
            <person name="Brokstein P."/>
            <person name="Canbaeck B."/>
            <person name="Cohen D."/>
            <person name="Courty P.E."/>
            <person name="Coutinho P.M."/>
            <person name="Delaruelle C."/>
            <person name="Detter J.C."/>
            <person name="Deveau A."/>
            <person name="DiFazio S."/>
            <person name="Duplessis S."/>
            <person name="Fraissinet-Tachet L."/>
            <person name="Lucic E."/>
            <person name="Frey-Klett P."/>
            <person name="Fourrey C."/>
            <person name="Feussner I."/>
            <person name="Gay G."/>
            <person name="Grimwood J."/>
            <person name="Hoegger P.J."/>
            <person name="Jain P."/>
            <person name="Kilaru S."/>
            <person name="Labbe J."/>
            <person name="Lin Y.C."/>
            <person name="Legue V."/>
            <person name="Le Tacon F."/>
            <person name="Marmeisse R."/>
            <person name="Melayah D."/>
            <person name="Montanini B."/>
            <person name="Muratet M."/>
            <person name="Nehls U."/>
            <person name="Niculita-Hirzel H."/>
            <person name="Oudot-Le Secq M.P."/>
            <person name="Peter M."/>
            <person name="Quesneville H."/>
            <person name="Rajashekar B."/>
            <person name="Reich M."/>
            <person name="Rouhier N."/>
            <person name="Schmutz J."/>
            <person name="Yin T."/>
            <person name="Chalot M."/>
            <person name="Henrissat B."/>
            <person name="Kuees U."/>
            <person name="Lucas S."/>
            <person name="Van de Peer Y."/>
            <person name="Podila G.K."/>
            <person name="Polle A."/>
            <person name="Pukkila P.J."/>
            <person name="Richardson P.M."/>
            <person name="Rouze P."/>
            <person name="Sanders I.R."/>
            <person name="Stajich J.E."/>
            <person name="Tunlid A."/>
            <person name="Tuskan G."/>
            <person name="Grigoriev I.V."/>
        </authorList>
    </citation>
    <scope>NUCLEOTIDE SEQUENCE [LARGE SCALE GENOMIC DNA]</scope>
    <source>
        <strain evidence="2">S238N-H82 / ATCC MYA-4686</strain>
    </source>
</reference>
<dbReference type="EMBL" id="DS547160">
    <property type="protein sequence ID" value="EDQ99689.1"/>
    <property type="molecule type" value="Genomic_DNA"/>
</dbReference>
<dbReference type="STRING" id="486041.B0E0H6"/>